<comment type="catalytic activity">
    <reaction evidence="4 5">
        <text>shikimate + NADP(+) = 3-dehydroshikimate + NADPH + H(+)</text>
        <dbReference type="Rhea" id="RHEA:17737"/>
        <dbReference type="ChEBI" id="CHEBI:15378"/>
        <dbReference type="ChEBI" id="CHEBI:16630"/>
        <dbReference type="ChEBI" id="CHEBI:36208"/>
        <dbReference type="ChEBI" id="CHEBI:57783"/>
        <dbReference type="ChEBI" id="CHEBI:58349"/>
        <dbReference type="EC" id="1.1.1.25"/>
    </reaction>
</comment>
<evidence type="ECO:0000256" key="2">
    <source>
        <dbReference type="ARBA" id="ARBA00012962"/>
    </source>
</evidence>
<dbReference type="InterPro" id="IPR013708">
    <property type="entry name" value="Shikimate_DH-bd_N"/>
</dbReference>
<proteinExistence type="inferred from homology"/>
<feature type="binding site" evidence="5">
    <location>
        <position position="109"/>
    </location>
    <ligand>
        <name>shikimate</name>
        <dbReference type="ChEBI" id="CHEBI:36208"/>
    </ligand>
</feature>
<comment type="subunit">
    <text evidence="5">Homodimer.</text>
</comment>
<dbReference type="Pfam" id="PF18317">
    <property type="entry name" value="SDH_C"/>
    <property type="match status" value="1"/>
</dbReference>
<dbReference type="GO" id="GO:0008652">
    <property type="term" value="P:amino acid biosynthetic process"/>
    <property type="evidence" value="ECO:0007669"/>
    <property type="project" value="UniProtKB-KW"/>
</dbReference>
<comment type="caution">
    <text evidence="5">Lacks conserved residue(s) required for the propagation of feature annotation.</text>
</comment>
<dbReference type="GO" id="GO:0005829">
    <property type="term" value="C:cytosol"/>
    <property type="evidence" value="ECO:0007669"/>
    <property type="project" value="TreeGrafter"/>
</dbReference>
<comment type="pathway">
    <text evidence="1 5">Metabolic intermediate biosynthesis; chorismate biosynthesis; chorismate from D-erythrose 4-phosphate and phosphoenolpyruvate: step 4/7.</text>
</comment>
<dbReference type="SUPFAM" id="SSF53223">
    <property type="entry name" value="Aminoacid dehydrogenase-like, N-terminal domain"/>
    <property type="match status" value="1"/>
</dbReference>
<evidence type="ECO:0000259" key="7">
    <source>
        <dbReference type="Pfam" id="PF08501"/>
    </source>
</evidence>
<feature type="binding site" evidence="5">
    <location>
        <position position="229"/>
    </location>
    <ligand>
        <name>NADP(+)</name>
        <dbReference type="ChEBI" id="CHEBI:58349"/>
    </ligand>
</feature>
<gene>
    <name evidence="5" type="primary">aroE</name>
    <name evidence="9" type="ORF">E6K79_09740</name>
</gene>
<dbReference type="HAMAP" id="MF_00222">
    <property type="entry name" value="Shikimate_DH_AroE"/>
    <property type="match status" value="1"/>
</dbReference>
<feature type="binding site" evidence="5">
    <location>
        <position position="94"/>
    </location>
    <ligand>
        <name>shikimate</name>
        <dbReference type="ChEBI" id="CHEBI:36208"/>
    </ligand>
</feature>
<dbReference type="GO" id="GO:0050661">
    <property type="term" value="F:NADP binding"/>
    <property type="evidence" value="ECO:0007669"/>
    <property type="project" value="TreeGrafter"/>
</dbReference>
<dbReference type="SUPFAM" id="SSF51735">
    <property type="entry name" value="NAD(P)-binding Rossmann-fold domains"/>
    <property type="match status" value="1"/>
</dbReference>
<feature type="active site" description="Proton acceptor" evidence="5">
    <location>
        <position position="73"/>
    </location>
</feature>
<dbReference type="Pfam" id="PF08501">
    <property type="entry name" value="Shikimate_dh_N"/>
    <property type="match status" value="1"/>
</dbReference>
<dbReference type="GO" id="GO:0009073">
    <property type="term" value="P:aromatic amino acid family biosynthetic process"/>
    <property type="evidence" value="ECO:0007669"/>
    <property type="project" value="UniProtKB-KW"/>
</dbReference>
<dbReference type="PANTHER" id="PTHR21089:SF1">
    <property type="entry name" value="BIFUNCTIONAL 3-DEHYDROQUINATE DEHYDRATASE_SHIKIMATE DEHYDROGENASE, CHLOROPLASTIC"/>
    <property type="match status" value="1"/>
</dbReference>
<evidence type="ECO:0000256" key="1">
    <source>
        <dbReference type="ARBA" id="ARBA00004871"/>
    </source>
</evidence>
<dbReference type="Proteomes" id="UP000317691">
    <property type="component" value="Unassembled WGS sequence"/>
</dbReference>
<dbReference type="CDD" id="cd01065">
    <property type="entry name" value="NAD_bind_Shikimate_DH"/>
    <property type="match status" value="1"/>
</dbReference>
<feature type="binding site" evidence="5">
    <location>
        <position position="85"/>
    </location>
    <ligand>
        <name>NADP(+)</name>
        <dbReference type="ChEBI" id="CHEBI:58349"/>
    </ligand>
</feature>
<evidence type="ECO:0000256" key="3">
    <source>
        <dbReference type="ARBA" id="ARBA00023141"/>
    </source>
</evidence>
<sequence length="288" mass="30242">MAPRLTGPTRLYAVLGHPVNHSLSPSMQNAAFRATGIDATYVALDVPPERLAEVLRELHAAGFSGLNLTAPHKEAAWALVRGATDEAKRSRAVNTLRREESGWAGHATDGPGFAAWIDSLGVAVRGARVLLLGAGGAARSVAPVLASLQPASVHVVSRDRGRARAVADEIRPSGRGGPSTEVTAAALAEKSEPGRGWDLLVRALSSSAVDAVEALWWEHLDPGGLVLDLNYGARAVATREKAAAWKHRFEDGLGMLLHQGAISFEYWTGKPAPLDAMRAALVAGGGSR</sequence>
<keyword evidence="5" id="KW-0521">NADP</keyword>
<dbReference type="PANTHER" id="PTHR21089">
    <property type="entry name" value="SHIKIMATE DEHYDROGENASE"/>
    <property type="match status" value="1"/>
</dbReference>
<feature type="binding site" evidence="5">
    <location>
        <position position="259"/>
    </location>
    <ligand>
        <name>shikimate</name>
        <dbReference type="ChEBI" id="CHEBI:36208"/>
    </ligand>
</feature>
<feature type="binding site" evidence="5">
    <location>
        <begin position="22"/>
        <end position="24"/>
    </location>
    <ligand>
        <name>shikimate</name>
        <dbReference type="ChEBI" id="CHEBI:36208"/>
    </ligand>
</feature>
<evidence type="ECO:0000256" key="4">
    <source>
        <dbReference type="ARBA" id="ARBA00049442"/>
    </source>
</evidence>
<evidence type="ECO:0000259" key="6">
    <source>
        <dbReference type="Pfam" id="PF01488"/>
    </source>
</evidence>
<dbReference type="Gene3D" id="3.40.50.10860">
    <property type="entry name" value="Leucine Dehydrogenase, chain A, domain 1"/>
    <property type="match status" value="1"/>
</dbReference>
<keyword evidence="5" id="KW-0028">Amino-acid biosynthesis</keyword>
<dbReference type="UniPathway" id="UPA00053">
    <property type="reaction ID" value="UER00087"/>
</dbReference>
<dbReference type="EC" id="1.1.1.25" evidence="2 5"/>
<dbReference type="Pfam" id="PF01488">
    <property type="entry name" value="Shikimate_DH"/>
    <property type="match status" value="1"/>
</dbReference>
<accession>A0A538TJU9</accession>
<dbReference type="AlphaFoldDB" id="A0A538TJU9"/>
<keyword evidence="5" id="KW-0560">Oxidoreductase</keyword>
<feature type="binding site" evidence="5">
    <location>
        <position position="252"/>
    </location>
    <ligand>
        <name>NADP(+)</name>
        <dbReference type="ChEBI" id="CHEBI:58349"/>
    </ligand>
</feature>
<feature type="domain" description="Quinate/shikimate 5-dehydrogenase/glutamyl-tRNA reductase" evidence="6">
    <location>
        <begin position="124"/>
        <end position="171"/>
    </location>
</feature>
<comment type="similarity">
    <text evidence="5">Belongs to the shikimate dehydrogenase family.</text>
</comment>
<evidence type="ECO:0000313" key="9">
    <source>
        <dbReference type="EMBL" id="TMQ63898.1"/>
    </source>
</evidence>
<protein>
    <recommendedName>
        <fullName evidence="2 5">Shikimate dehydrogenase (NADP(+))</fullName>
        <shortName evidence="5">SDH</shortName>
        <ecNumber evidence="2 5">1.1.1.25</ecNumber>
    </recommendedName>
</protein>
<organism evidence="9 10">
    <name type="scientific">Eiseniibacteriota bacterium</name>
    <dbReference type="NCBI Taxonomy" id="2212470"/>
    <lineage>
        <taxon>Bacteria</taxon>
        <taxon>Candidatus Eiseniibacteriota</taxon>
    </lineage>
</organism>
<dbReference type="InterPro" id="IPR046346">
    <property type="entry name" value="Aminoacid_DH-like_N_sf"/>
</dbReference>
<dbReference type="InterPro" id="IPR022893">
    <property type="entry name" value="Shikimate_DH_fam"/>
</dbReference>
<feature type="domain" description="Shikimate dehydrogenase substrate binding N-terminal" evidence="7">
    <location>
        <begin position="14"/>
        <end position="96"/>
    </location>
</feature>
<feature type="binding site" evidence="5">
    <location>
        <begin position="133"/>
        <end position="137"/>
    </location>
    <ligand>
        <name>NADP(+)</name>
        <dbReference type="ChEBI" id="CHEBI:58349"/>
    </ligand>
</feature>
<dbReference type="GO" id="GO:0004764">
    <property type="term" value="F:shikimate 3-dehydrogenase (NADP+) activity"/>
    <property type="evidence" value="ECO:0007669"/>
    <property type="project" value="UniProtKB-UniRule"/>
</dbReference>
<comment type="function">
    <text evidence="5">Involved in the biosynthesis of the chorismate, which leads to the biosynthesis of aromatic amino acids. Catalyzes the reversible NADPH linked reduction of 3-dehydroshikimate (DHSA) to yield shikimate (SA).</text>
</comment>
<feature type="binding site" evidence="5">
    <location>
        <position position="231"/>
    </location>
    <ligand>
        <name>shikimate</name>
        <dbReference type="ChEBI" id="CHEBI:36208"/>
    </ligand>
</feature>
<evidence type="ECO:0000259" key="8">
    <source>
        <dbReference type="Pfam" id="PF18317"/>
    </source>
</evidence>
<feature type="domain" description="SDH C-terminal" evidence="8">
    <location>
        <begin position="252"/>
        <end position="281"/>
    </location>
</feature>
<evidence type="ECO:0000256" key="5">
    <source>
        <dbReference type="HAMAP-Rule" id="MF_00222"/>
    </source>
</evidence>
<evidence type="ECO:0000313" key="10">
    <source>
        <dbReference type="Proteomes" id="UP000317691"/>
    </source>
</evidence>
<dbReference type="InterPro" id="IPR006151">
    <property type="entry name" value="Shikm_DH/Glu-tRNA_Rdtase"/>
</dbReference>
<keyword evidence="3 5" id="KW-0057">Aromatic amino acid biosynthesis</keyword>
<dbReference type="GO" id="GO:0009423">
    <property type="term" value="P:chorismate biosynthetic process"/>
    <property type="evidence" value="ECO:0007669"/>
    <property type="project" value="UniProtKB-UniRule"/>
</dbReference>
<feature type="binding site" evidence="5">
    <location>
        <position position="69"/>
    </location>
    <ligand>
        <name>shikimate</name>
        <dbReference type="ChEBI" id="CHEBI:36208"/>
    </ligand>
</feature>
<dbReference type="Gene3D" id="3.40.50.720">
    <property type="entry name" value="NAD(P)-binding Rossmann-like Domain"/>
    <property type="match status" value="1"/>
</dbReference>
<dbReference type="GO" id="GO:0019632">
    <property type="term" value="P:shikimate metabolic process"/>
    <property type="evidence" value="ECO:0007669"/>
    <property type="project" value="TreeGrafter"/>
</dbReference>
<dbReference type="InterPro" id="IPR041121">
    <property type="entry name" value="SDH_C"/>
</dbReference>
<comment type="caution">
    <text evidence="9">The sequence shown here is derived from an EMBL/GenBank/DDBJ whole genome shotgun (WGS) entry which is preliminary data.</text>
</comment>
<dbReference type="InterPro" id="IPR036291">
    <property type="entry name" value="NAD(P)-bd_dom_sf"/>
</dbReference>
<dbReference type="EMBL" id="VBOZ01000029">
    <property type="protein sequence ID" value="TMQ63898.1"/>
    <property type="molecule type" value="Genomic_DNA"/>
</dbReference>
<reference evidence="9 10" key="1">
    <citation type="journal article" date="2019" name="Nat. Microbiol.">
        <title>Mediterranean grassland soil C-N compound turnover is dependent on rainfall and depth, and is mediated by genomically divergent microorganisms.</title>
        <authorList>
            <person name="Diamond S."/>
            <person name="Andeer P.F."/>
            <person name="Li Z."/>
            <person name="Crits-Christoph A."/>
            <person name="Burstein D."/>
            <person name="Anantharaman K."/>
            <person name="Lane K.R."/>
            <person name="Thomas B.C."/>
            <person name="Pan C."/>
            <person name="Northen T.R."/>
            <person name="Banfield J.F."/>
        </authorList>
    </citation>
    <scope>NUCLEOTIDE SEQUENCE [LARGE SCALE GENOMIC DNA]</scope>
    <source>
        <strain evidence="9">WS_9</strain>
    </source>
</reference>
<name>A0A538TJU9_UNCEI</name>